<organism evidence="2 3">
    <name type="scientific">Xenoophorus captivus</name>
    <dbReference type="NCBI Taxonomy" id="1517983"/>
    <lineage>
        <taxon>Eukaryota</taxon>
        <taxon>Metazoa</taxon>
        <taxon>Chordata</taxon>
        <taxon>Craniata</taxon>
        <taxon>Vertebrata</taxon>
        <taxon>Euteleostomi</taxon>
        <taxon>Actinopterygii</taxon>
        <taxon>Neopterygii</taxon>
        <taxon>Teleostei</taxon>
        <taxon>Neoteleostei</taxon>
        <taxon>Acanthomorphata</taxon>
        <taxon>Ovalentaria</taxon>
        <taxon>Atherinomorphae</taxon>
        <taxon>Cyprinodontiformes</taxon>
        <taxon>Goodeidae</taxon>
        <taxon>Xenoophorus</taxon>
    </lineage>
</organism>
<keyword evidence="3" id="KW-1185">Reference proteome</keyword>
<feature type="region of interest" description="Disordered" evidence="1">
    <location>
        <begin position="1"/>
        <end position="64"/>
    </location>
</feature>
<protein>
    <submittedName>
        <fullName evidence="2">Uncharacterized protein</fullName>
    </submittedName>
</protein>
<evidence type="ECO:0000313" key="2">
    <source>
        <dbReference type="EMBL" id="MEQ2211654.1"/>
    </source>
</evidence>
<evidence type="ECO:0000313" key="3">
    <source>
        <dbReference type="Proteomes" id="UP001434883"/>
    </source>
</evidence>
<evidence type="ECO:0000256" key="1">
    <source>
        <dbReference type="SAM" id="MobiDB-lite"/>
    </source>
</evidence>
<feature type="compositionally biased region" description="Gly residues" evidence="1">
    <location>
        <begin position="44"/>
        <end position="54"/>
    </location>
</feature>
<feature type="compositionally biased region" description="Basic and acidic residues" evidence="1">
    <location>
        <begin position="22"/>
        <end position="35"/>
    </location>
</feature>
<sequence>MENSGRPCRAKQRAWERGATAADKEESWKMQDQVRGHNSTSEGGQQGKKGGLGPLGYLPVGFRSGQSPAKTDDLRWFSGPVNSDFSQEDIWRGHSQQQSWRRRAQGENPNEDGAYSRREDTDDIAHKPVFLAALCCKADFMRLFAKTAVQTLSARDVFCLFGLSCTFLFFVRLSCGAGKAVRFWMLGLFAAGVYVQKDSIM</sequence>
<name>A0ABV0RTT1_9TELE</name>
<feature type="region of interest" description="Disordered" evidence="1">
    <location>
        <begin position="96"/>
        <end position="119"/>
    </location>
</feature>
<dbReference type="EMBL" id="JAHRIN010059051">
    <property type="protein sequence ID" value="MEQ2211654.1"/>
    <property type="molecule type" value="Genomic_DNA"/>
</dbReference>
<dbReference type="Proteomes" id="UP001434883">
    <property type="component" value="Unassembled WGS sequence"/>
</dbReference>
<reference evidence="2 3" key="1">
    <citation type="submission" date="2021-06" db="EMBL/GenBank/DDBJ databases">
        <authorList>
            <person name="Palmer J.M."/>
        </authorList>
    </citation>
    <scope>NUCLEOTIDE SEQUENCE [LARGE SCALE GENOMIC DNA]</scope>
    <source>
        <strain evidence="2 3">XC_2019</strain>
        <tissue evidence="2">Muscle</tissue>
    </source>
</reference>
<comment type="caution">
    <text evidence="2">The sequence shown here is derived from an EMBL/GenBank/DDBJ whole genome shotgun (WGS) entry which is preliminary data.</text>
</comment>
<proteinExistence type="predicted"/>
<accession>A0ABV0RTT1</accession>
<gene>
    <name evidence="2" type="ORF">XENOCAPTIV_010929</name>
</gene>